<evidence type="ECO:0000313" key="7">
    <source>
        <dbReference type="Proteomes" id="UP000190092"/>
    </source>
</evidence>
<feature type="binding site" evidence="3">
    <location>
        <position position="48"/>
    </location>
    <ligand>
        <name>Cu cation</name>
        <dbReference type="ChEBI" id="CHEBI:23378"/>
    </ligand>
</feature>
<dbReference type="InterPro" id="IPR003782">
    <property type="entry name" value="SCO1/SenC"/>
</dbReference>
<evidence type="ECO:0000256" key="3">
    <source>
        <dbReference type="PIRSR" id="PIRSR603782-1"/>
    </source>
</evidence>
<dbReference type="STRING" id="225324.SAMN02745126_04811"/>
<dbReference type="PANTHER" id="PTHR12151">
    <property type="entry name" value="ELECTRON TRANSPORT PROTIN SCO1/SENC FAMILY MEMBER"/>
    <property type="match status" value="1"/>
</dbReference>
<name>A0A1T4SL50_9HYPH</name>
<feature type="binding site" evidence="3">
    <location>
        <position position="52"/>
    </location>
    <ligand>
        <name>Cu cation</name>
        <dbReference type="ChEBI" id="CHEBI:23378"/>
    </ligand>
</feature>
<organism evidence="6 7">
    <name type="scientific">Enhydrobacter aerosaccus</name>
    <dbReference type="NCBI Taxonomy" id="225324"/>
    <lineage>
        <taxon>Bacteria</taxon>
        <taxon>Pseudomonadati</taxon>
        <taxon>Pseudomonadota</taxon>
        <taxon>Alphaproteobacteria</taxon>
        <taxon>Hyphomicrobiales</taxon>
        <taxon>Enhydrobacter</taxon>
    </lineage>
</organism>
<evidence type="ECO:0000256" key="2">
    <source>
        <dbReference type="ARBA" id="ARBA00023008"/>
    </source>
</evidence>
<evidence type="ECO:0000256" key="4">
    <source>
        <dbReference type="PIRSR" id="PIRSR603782-2"/>
    </source>
</evidence>
<keyword evidence="4" id="KW-1015">Disulfide bond</keyword>
<dbReference type="OrthoDB" id="5296507at2"/>
<dbReference type="InterPro" id="IPR036249">
    <property type="entry name" value="Thioredoxin-like_sf"/>
</dbReference>
<reference evidence="7" key="1">
    <citation type="submission" date="2017-02" db="EMBL/GenBank/DDBJ databases">
        <authorList>
            <person name="Varghese N."/>
            <person name="Submissions S."/>
        </authorList>
    </citation>
    <scope>NUCLEOTIDE SEQUENCE [LARGE SCALE GENOMIC DNA]</scope>
    <source>
        <strain evidence="7">ATCC 27094</strain>
    </source>
</reference>
<feature type="domain" description="Thioredoxin" evidence="5">
    <location>
        <begin position="10"/>
        <end position="180"/>
    </location>
</feature>
<feature type="disulfide bond" description="Redox-active" evidence="4">
    <location>
        <begin position="48"/>
        <end position="52"/>
    </location>
</feature>
<dbReference type="Pfam" id="PF02630">
    <property type="entry name" value="SCO1-SenC"/>
    <property type="match status" value="1"/>
</dbReference>
<dbReference type="AlphaFoldDB" id="A0A1T4SL50"/>
<comment type="similarity">
    <text evidence="1">Belongs to the SCO1/2 family.</text>
</comment>
<dbReference type="Proteomes" id="UP000190092">
    <property type="component" value="Unassembled WGS sequence"/>
</dbReference>
<dbReference type="PROSITE" id="PS51352">
    <property type="entry name" value="THIOREDOXIN_2"/>
    <property type="match status" value="1"/>
</dbReference>
<keyword evidence="2 3" id="KW-0186">Copper</keyword>
<dbReference type="InterPro" id="IPR013766">
    <property type="entry name" value="Thioredoxin_domain"/>
</dbReference>
<keyword evidence="7" id="KW-1185">Reference proteome</keyword>
<proteinExistence type="inferred from homology"/>
<dbReference type="EMBL" id="FUWJ01000008">
    <property type="protein sequence ID" value="SKA28638.1"/>
    <property type="molecule type" value="Genomic_DNA"/>
</dbReference>
<dbReference type="PANTHER" id="PTHR12151:SF25">
    <property type="entry name" value="LINALOOL DEHYDRATASE_ISOMERASE DOMAIN-CONTAINING PROTEIN"/>
    <property type="match status" value="1"/>
</dbReference>
<dbReference type="CDD" id="cd02968">
    <property type="entry name" value="SCO"/>
    <property type="match status" value="1"/>
</dbReference>
<sequence>MLFENEKYFQPVDKPAPEVMLRNADGKVFRLADFRSRVVVLHFIYADCPDVCPLHADQITEMQAMVNRTPMKGMVQFISISTDPKHDTPEILRGYGPAHGLDDANWVLLTMTPDQPSDLTGKLVERYGHKLTRAENGQLTHGVVAHVIDKDGRWRVNFHGLEFASVNPTLFINALTNEIQRPHHRK</sequence>
<protein>
    <submittedName>
        <fullName evidence="6">Protein SCO1/2</fullName>
    </submittedName>
</protein>
<evidence type="ECO:0000256" key="1">
    <source>
        <dbReference type="ARBA" id="ARBA00010996"/>
    </source>
</evidence>
<dbReference type="Gene3D" id="3.40.30.10">
    <property type="entry name" value="Glutaredoxin"/>
    <property type="match status" value="1"/>
</dbReference>
<dbReference type="RefSeq" id="WP_085936555.1">
    <property type="nucleotide sequence ID" value="NZ_FUWJ01000008.1"/>
</dbReference>
<dbReference type="GO" id="GO:0046872">
    <property type="term" value="F:metal ion binding"/>
    <property type="evidence" value="ECO:0007669"/>
    <property type="project" value="UniProtKB-KW"/>
</dbReference>
<feature type="binding site" evidence="3">
    <location>
        <position position="141"/>
    </location>
    <ligand>
        <name>Cu cation</name>
        <dbReference type="ChEBI" id="CHEBI:23378"/>
    </ligand>
</feature>
<gene>
    <name evidence="6" type="ORF">SAMN02745126_04811</name>
</gene>
<evidence type="ECO:0000259" key="5">
    <source>
        <dbReference type="PROSITE" id="PS51352"/>
    </source>
</evidence>
<keyword evidence="3" id="KW-0479">Metal-binding</keyword>
<accession>A0A1T4SL50</accession>
<dbReference type="SUPFAM" id="SSF52833">
    <property type="entry name" value="Thioredoxin-like"/>
    <property type="match status" value="1"/>
</dbReference>
<evidence type="ECO:0000313" key="6">
    <source>
        <dbReference type="EMBL" id="SKA28638.1"/>
    </source>
</evidence>